<feature type="compositionally biased region" description="Pro residues" evidence="1">
    <location>
        <begin position="54"/>
        <end position="70"/>
    </location>
</feature>
<dbReference type="EMBL" id="KZ772838">
    <property type="protein sequence ID" value="PTQ28287.1"/>
    <property type="molecule type" value="Genomic_DNA"/>
</dbReference>
<feature type="region of interest" description="Disordered" evidence="1">
    <location>
        <begin position="50"/>
        <end position="78"/>
    </location>
</feature>
<evidence type="ECO:0000313" key="2">
    <source>
        <dbReference type="EMBL" id="PTQ28287.1"/>
    </source>
</evidence>
<dbReference type="AlphaFoldDB" id="A0A2R6W362"/>
<reference evidence="3" key="1">
    <citation type="journal article" date="2017" name="Cell">
        <title>Insights into land plant evolution garnered from the Marchantia polymorpha genome.</title>
        <authorList>
            <person name="Bowman J.L."/>
            <person name="Kohchi T."/>
            <person name="Yamato K.T."/>
            <person name="Jenkins J."/>
            <person name="Shu S."/>
            <person name="Ishizaki K."/>
            <person name="Yamaoka S."/>
            <person name="Nishihama R."/>
            <person name="Nakamura Y."/>
            <person name="Berger F."/>
            <person name="Adam C."/>
            <person name="Aki S.S."/>
            <person name="Althoff F."/>
            <person name="Araki T."/>
            <person name="Arteaga-Vazquez M.A."/>
            <person name="Balasubrmanian S."/>
            <person name="Barry K."/>
            <person name="Bauer D."/>
            <person name="Boehm C.R."/>
            <person name="Briginshaw L."/>
            <person name="Caballero-Perez J."/>
            <person name="Catarino B."/>
            <person name="Chen F."/>
            <person name="Chiyoda S."/>
            <person name="Chovatia M."/>
            <person name="Davies K.M."/>
            <person name="Delmans M."/>
            <person name="Demura T."/>
            <person name="Dierschke T."/>
            <person name="Dolan L."/>
            <person name="Dorantes-Acosta A.E."/>
            <person name="Eklund D.M."/>
            <person name="Florent S.N."/>
            <person name="Flores-Sandoval E."/>
            <person name="Fujiyama A."/>
            <person name="Fukuzawa H."/>
            <person name="Galik B."/>
            <person name="Grimanelli D."/>
            <person name="Grimwood J."/>
            <person name="Grossniklaus U."/>
            <person name="Hamada T."/>
            <person name="Haseloff J."/>
            <person name="Hetherington A.J."/>
            <person name="Higo A."/>
            <person name="Hirakawa Y."/>
            <person name="Hundley H.N."/>
            <person name="Ikeda Y."/>
            <person name="Inoue K."/>
            <person name="Inoue S.I."/>
            <person name="Ishida S."/>
            <person name="Jia Q."/>
            <person name="Kakita M."/>
            <person name="Kanazawa T."/>
            <person name="Kawai Y."/>
            <person name="Kawashima T."/>
            <person name="Kennedy M."/>
            <person name="Kinose K."/>
            <person name="Kinoshita T."/>
            <person name="Kohara Y."/>
            <person name="Koide E."/>
            <person name="Komatsu K."/>
            <person name="Kopischke S."/>
            <person name="Kubo M."/>
            <person name="Kyozuka J."/>
            <person name="Lagercrantz U."/>
            <person name="Lin S.S."/>
            <person name="Lindquist E."/>
            <person name="Lipzen A.M."/>
            <person name="Lu C.W."/>
            <person name="De Luna E."/>
            <person name="Martienssen R.A."/>
            <person name="Minamino N."/>
            <person name="Mizutani M."/>
            <person name="Mizutani M."/>
            <person name="Mochizuki N."/>
            <person name="Monte I."/>
            <person name="Mosher R."/>
            <person name="Nagasaki H."/>
            <person name="Nakagami H."/>
            <person name="Naramoto S."/>
            <person name="Nishitani K."/>
            <person name="Ohtani M."/>
            <person name="Okamoto T."/>
            <person name="Okumura M."/>
            <person name="Phillips J."/>
            <person name="Pollak B."/>
            <person name="Reinders A."/>
            <person name="Rovekamp M."/>
            <person name="Sano R."/>
            <person name="Sawa S."/>
            <person name="Schmid M.W."/>
            <person name="Shirakawa M."/>
            <person name="Solano R."/>
            <person name="Spunde A."/>
            <person name="Suetsugu N."/>
            <person name="Sugano S."/>
            <person name="Sugiyama A."/>
            <person name="Sun R."/>
            <person name="Suzuki Y."/>
            <person name="Takenaka M."/>
            <person name="Takezawa D."/>
            <person name="Tomogane H."/>
            <person name="Tsuzuki M."/>
            <person name="Ueda T."/>
            <person name="Umeda M."/>
            <person name="Ward J.M."/>
            <person name="Watanabe Y."/>
            <person name="Yazaki K."/>
            <person name="Yokoyama R."/>
            <person name="Yoshitake Y."/>
            <person name="Yotsui I."/>
            <person name="Zachgo S."/>
            <person name="Schmutz J."/>
        </authorList>
    </citation>
    <scope>NUCLEOTIDE SEQUENCE [LARGE SCALE GENOMIC DNA]</scope>
    <source>
        <strain evidence="3">Tak-1</strain>
    </source>
</reference>
<gene>
    <name evidence="2" type="ORF">MARPO_0168s0011</name>
</gene>
<organism evidence="2 3">
    <name type="scientific">Marchantia polymorpha</name>
    <name type="common">Common liverwort</name>
    <name type="synonym">Marchantia aquatica</name>
    <dbReference type="NCBI Taxonomy" id="3197"/>
    <lineage>
        <taxon>Eukaryota</taxon>
        <taxon>Viridiplantae</taxon>
        <taxon>Streptophyta</taxon>
        <taxon>Embryophyta</taxon>
        <taxon>Marchantiophyta</taxon>
        <taxon>Marchantiopsida</taxon>
        <taxon>Marchantiidae</taxon>
        <taxon>Marchantiales</taxon>
        <taxon>Marchantiaceae</taxon>
        <taxon>Marchantia</taxon>
    </lineage>
</organism>
<proteinExistence type="predicted"/>
<dbReference type="Gramene" id="Mp2g25220.1">
    <property type="protein sequence ID" value="Mp2g25220.1.cds1"/>
    <property type="gene ID" value="Mp2g25220"/>
</dbReference>
<accession>A0A2R6W362</accession>
<evidence type="ECO:0000313" key="3">
    <source>
        <dbReference type="Proteomes" id="UP000244005"/>
    </source>
</evidence>
<keyword evidence="3" id="KW-1185">Reference proteome</keyword>
<evidence type="ECO:0000256" key="1">
    <source>
        <dbReference type="SAM" id="MobiDB-lite"/>
    </source>
</evidence>
<protein>
    <submittedName>
        <fullName evidence="2">Uncharacterized protein</fullName>
    </submittedName>
</protein>
<sequence length="197" mass="21159">MDKHTQKVLVLYPRATVGSWAVTHFIGWLAPPTAGVQSLLGCPLSSSSSSLPPSLRPSLPPPRPPPPPPCGSGSSTLPLSRPPDRCMVAAWMPVTETHLKLYSCHRSCSSRPCLPASLFVRHIPGYISRSFPTFKDEDDDDGDGDRQYLAALLFPAASTNYRGLLAPPASPAAVVSFNGTTRRTFSPLSISHVRSTI</sequence>
<dbReference type="Proteomes" id="UP000244005">
    <property type="component" value="Unassembled WGS sequence"/>
</dbReference>
<name>A0A2R6W362_MARPO</name>